<keyword evidence="4" id="KW-1185">Reference proteome</keyword>
<dbReference type="GO" id="GO:0016740">
    <property type="term" value="F:transferase activity"/>
    <property type="evidence" value="ECO:0007669"/>
    <property type="project" value="UniProtKB-KW"/>
</dbReference>
<dbReference type="GO" id="GO:0008033">
    <property type="term" value="P:tRNA processing"/>
    <property type="evidence" value="ECO:0007669"/>
    <property type="project" value="InterPro"/>
</dbReference>
<dbReference type="STRING" id="84035.SAMN05660742_10255"/>
<protein>
    <submittedName>
        <fullName evidence="3">tRNA(Ile)-lysidine synthase TilS/MesJ</fullName>
    </submittedName>
</protein>
<proteinExistence type="predicted"/>
<reference evidence="4" key="1">
    <citation type="submission" date="2016-10" db="EMBL/GenBank/DDBJ databases">
        <authorList>
            <person name="Varghese N."/>
            <person name="Submissions S."/>
        </authorList>
    </citation>
    <scope>NUCLEOTIDE SEQUENCE [LARGE SCALE GENOMIC DNA]</scope>
    <source>
        <strain evidence="4">DSM 2179</strain>
    </source>
</reference>
<dbReference type="Proteomes" id="UP000199662">
    <property type="component" value="Unassembled WGS sequence"/>
</dbReference>
<accession>A0A1H6USM7</accession>
<dbReference type="InterPro" id="IPR011063">
    <property type="entry name" value="TilS/TtcA_N"/>
</dbReference>
<evidence type="ECO:0000256" key="1">
    <source>
        <dbReference type="ARBA" id="ARBA00022679"/>
    </source>
</evidence>
<feature type="domain" description="tRNA(Ile)-lysidine/2-thiocytidine synthase N-terminal" evidence="2">
    <location>
        <begin position="28"/>
        <end position="192"/>
    </location>
</feature>
<dbReference type="SUPFAM" id="SSF52402">
    <property type="entry name" value="Adenine nucleotide alpha hydrolases-like"/>
    <property type="match status" value="1"/>
</dbReference>
<keyword evidence="1" id="KW-0808">Transferase</keyword>
<gene>
    <name evidence="3" type="ORF">SAMN05660742_10255</name>
</gene>
<evidence type="ECO:0000259" key="2">
    <source>
        <dbReference type="Pfam" id="PF01171"/>
    </source>
</evidence>
<sequence>MKLNLPQAHFSRLMRAIVEFNLIEENDHILIGLSGGKDSIFLTYALACMQKRLKKKFTLGALTINPMFTETFDTTRIAAFCQELSIPYYTHAVDIAQTIKDQAGKDPCFTCAFFRRGAINRFAKENNYNKIAYAHHNDDAVETFLMSLFYSGQLKTFSPNTYLSRTDLTVIRPLIYFREQEIRDTISIHGFKPVPSPCPLDGHTTRQDVKELIVKLSQDNPRLYEHLAAGMRQSSLGELWPESKNRNQMKEIYAAYMYGDI</sequence>
<dbReference type="RefSeq" id="WP_091828812.1">
    <property type="nucleotide sequence ID" value="NZ_FNZK01000002.1"/>
</dbReference>
<name>A0A1H6USM7_9FIRM</name>
<dbReference type="Pfam" id="PF01171">
    <property type="entry name" value="ATP_bind_3"/>
    <property type="match status" value="1"/>
</dbReference>
<dbReference type="InterPro" id="IPR014729">
    <property type="entry name" value="Rossmann-like_a/b/a_fold"/>
</dbReference>
<dbReference type="EMBL" id="FNZK01000002">
    <property type="protein sequence ID" value="SEI95349.1"/>
    <property type="molecule type" value="Genomic_DNA"/>
</dbReference>
<dbReference type="AlphaFoldDB" id="A0A1H6USM7"/>
<dbReference type="PANTHER" id="PTHR43686:SF1">
    <property type="entry name" value="AMINOTRAN_5 DOMAIN-CONTAINING PROTEIN"/>
    <property type="match status" value="1"/>
</dbReference>
<dbReference type="Gene3D" id="3.40.50.620">
    <property type="entry name" value="HUPs"/>
    <property type="match status" value="1"/>
</dbReference>
<dbReference type="CDD" id="cd24138">
    <property type="entry name" value="TtcA-like"/>
    <property type="match status" value="1"/>
</dbReference>
<dbReference type="InterPro" id="IPR035107">
    <property type="entry name" value="tRNA_thiolation_TtcA_Ctu1"/>
</dbReference>
<dbReference type="PIRSF" id="PIRSF004976">
    <property type="entry name" value="ATPase_YdaO"/>
    <property type="match status" value="1"/>
</dbReference>
<evidence type="ECO:0000313" key="4">
    <source>
        <dbReference type="Proteomes" id="UP000199662"/>
    </source>
</evidence>
<evidence type="ECO:0000313" key="3">
    <source>
        <dbReference type="EMBL" id="SEI95349.1"/>
    </source>
</evidence>
<dbReference type="PANTHER" id="PTHR43686">
    <property type="entry name" value="SULFURTRANSFERASE-RELATED"/>
    <property type="match status" value="1"/>
</dbReference>
<organism evidence="3 4">
    <name type="scientific">Propionispira arboris</name>
    <dbReference type="NCBI Taxonomy" id="84035"/>
    <lineage>
        <taxon>Bacteria</taxon>
        <taxon>Bacillati</taxon>
        <taxon>Bacillota</taxon>
        <taxon>Negativicutes</taxon>
        <taxon>Selenomonadales</taxon>
        <taxon>Selenomonadaceae</taxon>
        <taxon>Propionispira</taxon>
    </lineage>
</organism>